<feature type="transmembrane region" description="Helical" evidence="8">
    <location>
        <begin position="585"/>
        <end position="606"/>
    </location>
</feature>
<accession>A0A9P8A6Y3</accession>
<feature type="region of interest" description="Disordered" evidence="7">
    <location>
        <begin position="861"/>
        <end position="927"/>
    </location>
</feature>
<comment type="subcellular location">
    <subcellularLocation>
        <location evidence="1">Membrane</location>
        <topology evidence="1">Multi-pass membrane protein</topology>
    </subcellularLocation>
</comment>
<dbReference type="Pfam" id="PF14703">
    <property type="entry name" value="PHM7_cyt"/>
    <property type="match status" value="2"/>
</dbReference>
<feature type="region of interest" description="Disordered" evidence="7">
    <location>
        <begin position="969"/>
        <end position="997"/>
    </location>
</feature>
<protein>
    <recommendedName>
        <fullName evidence="14">DUF221-domain-containing protein</fullName>
    </recommendedName>
</protein>
<evidence type="ECO:0000256" key="6">
    <source>
        <dbReference type="ARBA" id="ARBA00023136"/>
    </source>
</evidence>
<sequence>MSDFSNRYLVPTFNGFVAQIGLSLGISIVCTGFFEWNRRKKTLEYLYSPRCRLSVDPSPPVSLRFMGWVMPTVRMPEEFYINNVGLDAVMFLRFLRMCLQFCIFNGIVVGCILLPIHYHAGGALTEVPRMSIMNVPNKSHLLWAHVFLTYLITVSWMFLLFKNYWQWMDLRREYTLQRIRQGEIAERSVFISRLPSNLRSDASLRQYFESLKMGPVESATVVQHCGRLSQKIDRREGALNMLEKAHIELARSVLGSIKAGTFQQTSGQEESFDDKYVNAASTAPVVSYRTNHHDNTDDISKEGKVTSEGNTPESNNNGDTVDYTTLQKVAKDLFSDRKRYKKARKSIFAKKRYVRTSGIGTPQPAAQEHSKDGNPLVQLSSIRSDSIDIVVHPKGGGPETQDAHVVAPVPVSTPWTVWTTLAGVQRQRLDSFQPKKPEKRFKGGPRIHSIDYFVKKYNRLDRKVEELRDGSLRYKSTSFGFVTFKHYLSAQLCAQSKIDSRPQGLSVCLAMEPRDVLWSNLTASFRNRFTRSVAVNLSIWALIVFWIFPTSSFLLLTSLGALSSRFTFLKPILEASPLIQSLLQNVLPIVFVTIFLALAPVIILAISKQELPVSYSALEGNVLRRYYHFLIFNVLFVFMIGTAILKSIITLIQKPTNIFTLLAESLPSGSTFFVFYIVFNTCTHFLELVQVWAQLVIHAFVTARKLTQTPRALQRAITPWCFQFYYYYPQNILAMVITLIYSIINPLILLAAVFYFGFALLIFKYQFAYCYIRKYERSGRYFRHVFQYTSDGLIIFQVTMIGVLWLKEAIVGGFFIVALLGMTVYFKMVCGELFRSRTKFLPLDTGLRSLDSDVLDTCHDDEPRASVSSRSSVRESNIRKRHTVSTGSLRSELDVEMDRTAPPSPRVVAPEASESKTSHMSQPRTFSRLRVAAGQSDRYRKLLHSDSAEEVSRGNSCELLRTDHAATASLQGDGSTAENQEDVHLPPREDGRPRTSVYGNFDCISGVDDILDDSVPMSTMLSEERAEFGDGFMAGNGYFTNPVGPYHSLYVCRDPASHFEHATSRFRYQDRTSEFETYIHPALLKPLNRQLWLPNNPLYDHWDLDDTTEINFALSSSSANEKVVFRTKEADGLLQSPRSPYDEQLRRYTAGSAFDREAGLASRSKAVWEGCLNDSDLVQSGNYDTDTNTNNNKSRVDGGQGSFSRVALTRPGMPCRSSTIAGPSEEQDRKAHRPVPPPLTHSLSLTSVPVLSPSSPASPQFANELVDEPAGLEGGLSRATTRSKRSSSMPPEPIQLGGTLANTLTPTSPPVSFRLTAAPPRPRVSPLVLPNRTTPGRHLAPPRSLSHGPATGTPSPVVSFVNEAPKSLSPLAVRSTMFGAPMMHRRGQPPLNHSTSGIGATTTAGGGTSSQGKASSRGGAAGFFNLLFGRYDDDDVHDGADLSESLSSQVVVVMAAATPPASEPTRVTPAPATSDGTRPTGNFIQRTMSYLRDSEQV</sequence>
<dbReference type="EMBL" id="JAIFTL010000098">
    <property type="protein sequence ID" value="KAG9323504.1"/>
    <property type="molecule type" value="Genomic_DNA"/>
</dbReference>
<feature type="domain" description="CSC1/OSCA1-like 7TM region" evidence="9">
    <location>
        <begin position="531"/>
        <end position="803"/>
    </location>
</feature>
<evidence type="ECO:0000256" key="1">
    <source>
        <dbReference type="ARBA" id="ARBA00004141"/>
    </source>
</evidence>
<feature type="transmembrane region" description="Helical" evidence="8">
    <location>
        <begin position="140"/>
        <end position="161"/>
    </location>
</feature>
<dbReference type="InterPro" id="IPR003864">
    <property type="entry name" value="CSC1/OSCA1-like_7TM"/>
</dbReference>
<feature type="compositionally biased region" description="Low complexity" evidence="7">
    <location>
        <begin position="1182"/>
        <end position="1192"/>
    </location>
</feature>
<feature type="transmembrane region" description="Helical" evidence="8">
    <location>
        <begin position="811"/>
        <end position="830"/>
    </location>
</feature>
<evidence type="ECO:0000256" key="8">
    <source>
        <dbReference type="SAM" id="Phobius"/>
    </source>
</evidence>
<dbReference type="GO" id="GO:0005886">
    <property type="term" value="C:plasma membrane"/>
    <property type="evidence" value="ECO:0007669"/>
    <property type="project" value="TreeGrafter"/>
</dbReference>
<feature type="region of interest" description="Disordered" evidence="7">
    <location>
        <begin position="1178"/>
        <end position="1353"/>
    </location>
</feature>
<feature type="transmembrane region" description="Helical" evidence="8">
    <location>
        <begin position="747"/>
        <end position="765"/>
    </location>
</feature>
<feature type="domain" description="CSC1/OSCA1-like cytosolic" evidence="11">
    <location>
        <begin position="434"/>
        <end position="520"/>
    </location>
</feature>
<feature type="compositionally biased region" description="Polar residues" evidence="7">
    <location>
        <begin position="969"/>
        <end position="978"/>
    </location>
</feature>
<feature type="transmembrane region" description="Helical" evidence="8">
    <location>
        <begin position="98"/>
        <end position="120"/>
    </location>
</feature>
<feature type="compositionally biased region" description="Polar residues" evidence="7">
    <location>
        <begin position="307"/>
        <end position="321"/>
    </location>
</feature>
<feature type="compositionally biased region" description="Low complexity" evidence="7">
    <location>
        <begin position="1240"/>
        <end position="1259"/>
    </location>
</feature>
<comment type="caution">
    <text evidence="12">The sequence shown here is derived from an EMBL/GenBank/DDBJ whole genome shotgun (WGS) entry which is preliminary data.</text>
</comment>
<evidence type="ECO:0000313" key="13">
    <source>
        <dbReference type="Proteomes" id="UP000717515"/>
    </source>
</evidence>
<evidence type="ECO:0000259" key="11">
    <source>
        <dbReference type="Pfam" id="PF14703"/>
    </source>
</evidence>
<keyword evidence="3" id="KW-0813">Transport</keyword>
<evidence type="ECO:0000256" key="4">
    <source>
        <dbReference type="ARBA" id="ARBA00022692"/>
    </source>
</evidence>
<gene>
    <name evidence="12" type="ORF">KVV02_001345</name>
</gene>
<name>A0A9P8A6Y3_MORAP</name>
<comment type="similarity">
    <text evidence="2">Belongs to the CSC1 (TC 1.A.17) family.</text>
</comment>
<evidence type="ECO:0000259" key="9">
    <source>
        <dbReference type="Pfam" id="PF02714"/>
    </source>
</evidence>
<evidence type="ECO:0000256" key="2">
    <source>
        <dbReference type="ARBA" id="ARBA00007779"/>
    </source>
</evidence>
<dbReference type="Pfam" id="PF02714">
    <property type="entry name" value="RSN1_7TM"/>
    <property type="match status" value="1"/>
</dbReference>
<proteinExistence type="inferred from homology"/>
<evidence type="ECO:0000259" key="10">
    <source>
        <dbReference type="Pfam" id="PF13967"/>
    </source>
</evidence>
<evidence type="ECO:0000256" key="7">
    <source>
        <dbReference type="SAM" id="MobiDB-lite"/>
    </source>
</evidence>
<organism evidence="12 13">
    <name type="scientific">Mortierella alpina</name>
    <name type="common">Oleaginous fungus</name>
    <name type="synonym">Mortierella renispora</name>
    <dbReference type="NCBI Taxonomy" id="64518"/>
    <lineage>
        <taxon>Eukaryota</taxon>
        <taxon>Fungi</taxon>
        <taxon>Fungi incertae sedis</taxon>
        <taxon>Mucoromycota</taxon>
        <taxon>Mortierellomycotina</taxon>
        <taxon>Mortierellomycetes</taxon>
        <taxon>Mortierellales</taxon>
        <taxon>Mortierellaceae</taxon>
        <taxon>Mortierella</taxon>
    </lineage>
</organism>
<feature type="region of interest" description="Disordered" evidence="7">
    <location>
        <begin position="287"/>
        <end position="321"/>
    </location>
</feature>
<dbReference type="GO" id="GO:0005227">
    <property type="term" value="F:calcium-activated cation channel activity"/>
    <property type="evidence" value="ECO:0007669"/>
    <property type="project" value="InterPro"/>
</dbReference>
<feature type="compositionally biased region" description="Basic and acidic residues" evidence="7">
    <location>
        <begin position="291"/>
        <end position="305"/>
    </location>
</feature>
<dbReference type="InterPro" id="IPR045122">
    <property type="entry name" value="Csc1-like"/>
</dbReference>
<dbReference type="Pfam" id="PF13967">
    <property type="entry name" value="RSN1_TM"/>
    <property type="match status" value="1"/>
</dbReference>
<dbReference type="InterPro" id="IPR027815">
    <property type="entry name" value="CSC1/OSCA1-like_cyt"/>
</dbReference>
<feature type="compositionally biased region" description="Low complexity" evidence="7">
    <location>
        <begin position="1394"/>
        <end position="1403"/>
    </location>
</feature>
<dbReference type="InterPro" id="IPR032880">
    <property type="entry name" value="CSC1/OSCA1-like_N"/>
</dbReference>
<feature type="transmembrane region" description="Helical" evidence="8">
    <location>
        <begin position="685"/>
        <end position="703"/>
    </location>
</feature>
<feature type="domain" description="CSC1/OSCA1-like cytosolic" evidence="11">
    <location>
        <begin position="187"/>
        <end position="250"/>
    </location>
</feature>
<dbReference type="PANTHER" id="PTHR13018">
    <property type="entry name" value="PROBABLE MEMBRANE PROTEIN DUF221-RELATED"/>
    <property type="match status" value="1"/>
</dbReference>
<dbReference type="PANTHER" id="PTHR13018:SF5">
    <property type="entry name" value="RE44586P"/>
    <property type="match status" value="1"/>
</dbReference>
<keyword evidence="4 8" id="KW-0812">Transmembrane</keyword>
<reference evidence="12" key="1">
    <citation type="submission" date="2021-07" db="EMBL/GenBank/DDBJ databases">
        <title>Draft genome of Mortierella alpina, strain LL118, isolated from an aspen leaf litter sample.</title>
        <authorList>
            <person name="Yang S."/>
            <person name="Vinatzer B.A."/>
        </authorList>
    </citation>
    <scope>NUCLEOTIDE SEQUENCE</scope>
    <source>
        <strain evidence="12">LL118</strain>
    </source>
</reference>
<feature type="transmembrane region" description="Helical" evidence="8">
    <location>
        <begin position="724"/>
        <end position="741"/>
    </location>
</feature>
<feature type="compositionally biased region" description="Basic and acidic residues" evidence="7">
    <location>
        <begin position="981"/>
        <end position="993"/>
    </location>
</feature>
<feature type="domain" description="CSC1/OSCA1-like N-terminal transmembrane" evidence="10">
    <location>
        <begin position="16"/>
        <end position="162"/>
    </location>
</feature>
<keyword evidence="5 8" id="KW-1133">Transmembrane helix</keyword>
<feature type="region of interest" description="Disordered" evidence="7">
    <location>
        <begin position="1386"/>
        <end position="1416"/>
    </location>
</feature>
<evidence type="ECO:0000256" key="5">
    <source>
        <dbReference type="ARBA" id="ARBA00022989"/>
    </source>
</evidence>
<feature type="transmembrane region" description="Helical" evidence="8">
    <location>
        <begin position="529"/>
        <end position="548"/>
    </location>
</feature>
<evidence type="ECO:0000256" key="3">
    <source>
        <dbReference type="ARBA" id="ARBA00022448"/>
    </source>
</evidence>
<feature type="transmembrane region" description="Helical" evidence="8">
    <location>
        <begin position="626"/>
        <end position="645"/>
    </location>
</feature>
<evidence type="ECO:0008006" key="14">
    <source>
        <dbReference type="Google" id="ProtNLM"/>
    </source>
</evidence>
<feature type="region of interest" description="Disordered" evidence="7">
    <location>
        <begin position="1457"/>
        <end position="1482"/>
    </location>
</feature>
<feature type="transmembrane region" description="Helical" evidence="8">
    <location>
        <begin position="12"/>
        <end position="34"/>
    </location>
</feature>
<dbReference type="Proteomes" id="UP000717515">
    <property type="component" value="Unassembled WGS sequence"/>
</dbReference>
<evidence type="ECO:0000313" key="12">
    <source>
        <dbReference type="EMBL" id="KAG9323504.1"/>
    </source>
</evidence>
<keyword evidence="6 8" id="KW-0472">Membrane</keyword>